<reference evidence="1" key="2">
    <citation type="journal article" date="2015" name="Fish Shellfish Immunol.">
        <title>Early steps in the European eel (Anguilla anguilla)-Vibrio vulnificus interaction in the gills: Role of the RtxA13 toxin.</title>
        <authorList>
            <person name="Callol A."/>
            <person name="Pajuelo D."/>
            <person name="Ebbesson L."/>
            <person name="Teles M."/>
            <person name="MacKenzie S."/>
            <person name="Amaro C."/>
        </authorList>
    </citation>
    <scope>NUCLEOTIDE SEQUENCE</scope>
</reference>
<accession>A0A0E9UMI4</accession>
<evidence type="ECO:0000313" key="1">
    <source>
        <dbReference type="EMBL" id="JAH67064.1"/>
    </source>
</evidence>
<sequence>MLACFSMKDRPKHDGRTNIYF</sequence>
<name>A0A0E9UMI4_ANGAN</name>
<protein>
    <submittedName>
        <fullName evidence="1">Uncharacterized protein</fullName>
    </submittedName>
</protein>
<dbReference type="EMBL" id="GBXM01041513">
    <property type="protein sequence ID" value="JAH67064.1"/>
    <property type="molecule type" value="Transcribed_RNA"/>
</dbReference>
<organism evidence="1">
    <name type="scientific">Anguilla anguilla</name>
    <name type="common">European freshwater eel</name>
    <name type="synonym">Muraena anguilla</name>
    <dbReference type="NCBI Taxonomy" id="7936"/>
    <lineage>
        <taxon>Eukaryota</taxon>
        <taxon>Metazoa</taxon>
        <taxon>Chordata</taxon>
        <taxon>Craniata</taxon>
        <taxon>Vertebrata</taxon>
        <taxon>Euteleostomi</taxon>
        <taxon>Actinopterygii</taxon>
        <taxon>Neopterygii</taxon>
        <taxon>Teleostei</taxon>
        <taxon>Anguilliformes</taxon>
        <taxon>Anguillidae</taxon>
        <taxon>Anguilla</taxon>
    </lineage>
</organism>
<reference evidence="1" key="1">
    <citation type="submission" date="2014-11" db="EMBL/GenBank/DDBJ databases">
        <authorList>
            <person name="Amaro Gonzalez C."/>
        </authorList>
    </citation>
    <scope>NUCLEOTIDE SEQUENCE</scope>
</reference>
<dbReference type="AlphaFoldDB" id="A0A0E9UMI4"/>
<proteinExistence type="predicted"/>